<comment type="caution">
    <text evidence="1">The sequence shown here is derived from an EMBL/GenBank/DDBJ whole genome shotgun (WGS) entry which is preliminary data.</text>
</comment>
<accession>A0ABU0LQG7</accession>
<evidence type="ECO:0000313" key="1">
    <source>
        <dbReference type="EMBL" id="MDQ0510952.1"/>
    </source>
</evidence>
<evidence type="ECO:0000313" key="2">
    <source>
        <dbReference type="Proteomes" id="UP001235094"/>
    </source>
</evidence>
<dbReference type="EMBL" id="JAUSVR010000004">
    <property type="protein sequence ID" value="MDQ0510952.1"/>
    <property type="molecule type" value="Genomic_DNA"/>
</dbReference>
<dbReference type="Proteomes" id="UP001235094">
    <property type="component" value="Unassembled WGS sequence"/>
</dbReference>
<protein>
    <submittedName>
        <fullName evidence="1">Uncharacterized protein</fullName>
    </submittedName>
</protein>
<reference evidence="1 2" key="1">
    <citation type="submission" date="2023-07" db="EMBL/GenBank/DDBJ databases">
        <title>Genomic Encyclopedia of Type Strains, Phase IV (KMG-IV): sequencing the most valuable type-strain genomes for metagenomic binning, comparative biology and taxonomic classification.</title>
        <authorList>
            <person name="Goeker M."/>
        </authorList>
    </citation>
    <scope>NUCLEOTIDE SEQUENCE [LARGE SCALE GENOMIC DNA]</scope>
    <source>
        <strain evidence="1 2">DSM 15561</strain>
    </source>
</reference>
<dbReference type="RefSeq" id="WP_306889667.1">
    <property type="nucleotide sequence ID" value="NZ_JAUSVR010000004.1"/>
</dbReference>
<organism evidence="1 2">
    <name type="scientific">Ancylobacter amanitiformis</name>
    <dbReference type="NCBI Taxonomy" id="217069"/>
    <lineage>
        <taxon>Bacteria</taxon>
        <taxon>Pseudomonadati</taxon>
        <taxon>Pseudomonadota</taxon>
        <taxon>Alphaproteobacteria</taxon>
        <taxon>Hyphomicrobiales</taxon>
        <taxon>Xanthobacteraceae</taxon>
        <taxon>Ancylobacter</taxon>
    </lineage>
</organism>
<proteinExistence type="predicted"/>
<gene>
    <name evidence="1" type="ORF">QOZ99_001840</name>
</gene>
<keyword evidence="2" id="KW-1185">Reference proteome</keyword>
<name>A0ABU0LQG7_9HYPH</name>
<sequence>MNAEIASAFAQRLRAVADHAAVLKLSVANLSRLPIAECRGLADWIDGAIAAHLAQAGGAVKIKPLEWEDRNPYASYAETPFGTLTVYGDGAWLGPQSAGHASSVIEAKKTVQDHYEARIRSALVDPPCEATPVVAHETADASDNSDVAGLVEDQAIEHDRGGESVVFAETESPEDRYVRDAELACPHCGGSGHKDDVAAALEAQAVRIAEMSGSVAPQPAMGGDASTAKAALHHVLGYLGETRLTVAEIRSIVMHHPTVKAALAGRPVEADAPTCPLTLRVGISADDRARAQWYLATWLYAFSSLFDFDNAAIADAEAIAKELIVDAPAAATGGGDE</sequence>